<evidence type="ECO:0000256" key="3">
    <source>
        <dbReference type="ARBA" id="ARBA00022679"/>
    </source>
</evidence>
<dbReference type="GO" id="GO:0008757">
    <property type="term" value="F:S-adenosylmethionine-dependent methyltransferase activity"/>
    <property type="evidence" value="ECO:0007669"/>
    <property type="project" value="InterPro"/>
</dbReference>
<proteinExistence type="inferred from homology"/>
<evidence type="ECO:0000313" key="6">
    <source>
        <dbReference type="Proteomes" id="UP000054010"/>
    </source>
</evidence>
<dbReference type="OrthoDB" id="151706at2"/>
<organism evidence="5 6">
    <name type="scientific">Oscillochloris trichoides DG-6</name>
    <dbReference type="NCBI Taxonomy" id="765420"/>
    <lineage>
        <taxon>Bacteria</taxon>
        <taxon>Bacillati</taxon>
        <taxon>Chloroflexota</taxon>
        <taxon>Chloroflexia</taxon>
        <taxon>Chloroflexales</taxon>
        <taxon>Chloroflexineae</taxon>
        <taxon>Oscillochloridaceae</taxon>
        <taxon>Oscillochloris</taxon>
    </lineage>
</organism>
<dbReference type="eggNOG" id="COG2226">
    <property type="taxonomic scope" value="Bacteria"/>
</dbReference>
<dbReference type="Pfam" id="PF08241">
    <property type="entry name" value="Methyltransf_11"/>
    <property type="match status" value="1"/>
</dbReference>
<dbReference type="CDD" id="cd02440">
    <property type="entry name" value="AdoMet_MTases"/>
    <property type="match status" value="1"/>
</dbReference>
<dbReference type="STRING" id="765420.OSCT_0385"/>
<reference evidence="5 6" key="1">
    <citation type="journal article" date="2011" name="J. Bacteriol.">
        <title>Draft genome sequence of the anoxygenic filamentous phototrophic bacterium Oscillochloris trichoides subsp. DG-6.</title>
        <authorList>
            <person name="Kuznetsov B.B."/>
            <person name="Ivanovsky R.N."/>
            <person name="Keppen O.I."/>
            <person name="Sukhacheva M.V."/>
            <person name="Bumazhkin B.K."/>
            <person name="Patutina E.O."/>
            <person name="Beletsky A.V."/>
            <person name="Mardanov A.V."/>
            <person name="Baslerov R.V."/>
            <person name="Panteleeva A.N."/>
            <person name="Kolganova T.V."/>
            <person name="Ravin N.V."/>
            <person name="Skryabin K.G."/>
        </authorList>
    </citation>
    <scope>NUCLEOTIDE SEQUENCE [LARGE SCALE GENOMIC DNA]</scope>
    <source>
        <strain evidence="5 6">DG-6</strain>
    </source>
</reference>
<dbReference type="SUPFAM" id="SSF53335">
    <property type="entry name" value="S-adenosyl-L-methionine-dependent methyltransferases"/>
    <property type="match status" value="1"/>
</dbReference>
<dbReference type="PANTHER" id="PTHR44942:SF4">
    <property type="entry name" value="METHYLTRANSFERASE TYPE 11 DOMAIN-CONTAINING PROTEIN"/>
    <property type="match status" value="1"/>
</dbReference>
<keyword evidence="6" id="KW-1185">Reference proteome</keyword>
<dbReference type="InterPro" id="IPR013216">
    <property type="entry name" value="Methyltransf_11"/>
</dbReference>
<comment type="similarity">
    <text evidence="1">Belongs to the methyltransferase superfamily.</text>
</comment>
<evidence type="ECO:0000256" key="2">
    <source>
        <dbReference type="ARBA" id="ARBA00022603"/>
    </source>
</evidence>
<gene>
    <name evidence="5" type="ORF">OSCT_0385</name>
</gene>
<dbReference type="GO" id="GO:0032259">
    <property type="term" value="P:methylation"/>
    <property type="evidence" value="ECO:0007669"/>
    <property type="project" value="UniProtKB-KW"/>
</dbReference>
<sequence>MAGFIQAPLSELHAPYAPLLQTALHLVSPTAVHTALDLGCGPGLKTAWLAQHVHPGGQVLGIDRSIPQSAGDAHYAWIAADAHALPLARATLDLVWCVAAYTFFERPTAVLAEVRRTLRPQGSMIIASAYQLWVRPREWPPVVFEAWRAVPPPAGDGLGAALETALRNAGFGAATCSAYLLDPPMDDPLRAALPLAAWDDLAPQIATHLTPQERAACQAAEEAVEPEPRSVLLVAVGHC</sequence>
<dbReference type="InterPro" id="IPR051052">
    <property type="entry name" value="Diverse_substrate_MTase"/>
</dbReference>
<evidence type="ECO:0000256" key="1">
    <source>
        <dbReference type="ARBA" id="ARBA00008361"/>
    </source>
</evidence>
<dbReference type="EMBL" id="ADVR01000005">
    <property type="protein sequence ID" value="EFO81808.1"/>
    <property type="molecule type" value="Genomic_DNA"/>
</dbReference>
<accession>E1IAN4</accession>
<dbReference type="Gene3D" id="3.40.50.150">
    <property type="entry name" value="Vaccinia Virus protein VP39"/>
    <property type="match status" value="1"/>
</dbReference>
<dbReference type="AlphaFoldDB" id="E1IAN4"/>
<dbReference type="PANTHER" id="PTHR44942">
    <property type="entry name" value="METHYLTRANSF_11 DOMAIN-CONTAINING PROTEIN"/>
    <property type="match status" value="1"/>
</dbReference>
<evidence type="ECO:0000313" key="5">
    <source>
        <dbReference type="EMBL" id="EFO81808.1"/>
    </source>
</evidence>
<comment type="caution">
    <text evidence="5">The sequence shown here is derived from an EMBL/GenBank/DDBJ whole genome shotgun (WGS) entry which is preliminary data.</text>
</comment>
<dbReference type="HOGENOM" id="CLU_1160168_0_0_0"/>
<dbReference type="InterPro" id="IPR029063">
    <property type="entry name" value="SAM-dependent_MTases_sf"/>
</dbReference>
<keyword evidence="3" id="KW-0808">Transferase</keyword>
<keyword evidence="2 5" id="KW-0489">Methyltransferase</keyword>
<name>E1IAN4_9CHLR</name>
<feature type="domain" description="Methyltransferase type 11" evidence="4">
    <location>
        <begin position="36"/>
        <end position="126"/>
    </location>
</feature>
<dbReference type="Proteomes" id="UP000054010">
    <property type="component" value="Unassembled WGS sequence"/>
</dbReference>
<evidence type="ECO:0000259" key="4">
    <source>
        <dbReference type="Pfam" id="PF08241"/>
    </source>
</evidence>
<protein>
    <submittedName>
        <fullName evidence="5">Methyltransferase type 11</fullName>
    </submittedName>
</protein>